<evidence type="ECO:0000313" key="3">
    <source>
        <dbReference type="WBParaSite" id="ACOC_0000452001-mRNA-1"/>
    </source>
</evidence>
<organism evidence="3">
    <name type="scientific">Angiostrongylus costaricensis</name>
    <name type="common">Nematode worm</name>
    <dbReference type="NCBI Taxonomy" id="334426"/>
    <lineage>
        <taxon>Eukaryota</taxon>
        <taxon>Metazoa</taxon>
        <taxon>Ecdysozoa</taxon>
        <taxon>Nematoda</taxon>
        <taxon>Chromadorea</taxon>
        <taxon>Rhabditida</taxon>
        <taxon>Rhabditina</taxon>
        <taxon>Rhabditomorpha</taxon>
        <taxon>Strongyloidea</taxon>
        <taxon>Metastrongylidae</taxon>
        <taxon>Angiostrongylus</taxon>
    </lineage>
</organism>
<dbReference type="AlphaFoldDB" id="A0A0R3PJA6"/>
<proteinExistence type="predicted"/>
<sequence length="76" mass="8659">MVAGDVKEAFAESESIRVRGQFNVADEGAMLLSSGYGEDFHEKLFDQLPSLRIAKEYLRRKLAAEREVLARRNERS</sequence>
<reference evidence="1 2" key="2">
    <citation type="submission" date="2018-11" db="EMBL/GenBank/DDBJ databases">
        <authorList>
            <consortium name="Pathogen Informatics"/>
        </authorList>
    </citation>
    <scope>NUCLEOTIDE SEQUENCE [LARGE SCALE GENOMIC DNA]</scope>
    <source>
        <strain evidence="1 2">Costa Rica</strain>
    </source>
</reference>
<dbReference type="Proteomes" id="UP000267027">
    <property type="component" value="Unassembled WGS sequence"/>
</dbReference>
<dbReference type="OMA" id="RSMNTVK"/>
<dbReference type="EMBL" id="UYYA01003819">
    <property type="protein sequence ID" value="VDM56106.1"/>
    <property type="molecule type" value="Genomic_DNA"/>
</dbReference>
<name>A0A0R3PJA6_ANGCS</name>
<evidence type="ECO:0000313" key="2">
    <source>
        <dbReference type="Proteomes" id="UP000267027"/>
    </source>
</evidence>
<accession>A0A0R3PJA6</accession>
<keyword evidence="2" id="KW-1185">Reference proteome</keyword>
<evidence type="ECO:0000313" key="1">
    <source>
        <dbReference type="EMBL" id="VDM56106.1"/>
    </source>
</evidence>
<dbReference type="OrthoDB" id="5800929at2759"/>
<reference evidence="3" key="1">
    <citation type="submission" date="2017-02" db="UniProtKB">
        <authorList>
            <consortium name="WormBaseParasite"/>
        </authorList>
    </citation>
    <scope>IDENTIFICATION</scope>
</reference>
<protein>
    <submittedName>
        <fullName evidence="3">DUF727 domain-containing protein</fullName>
    </submittedName>
</protein>
<dbReference type="WBParaSite" id="ACOC_0000452001-mRNA-1">
    <property type="protein sequence ID" value="ACOC_0000452001-mRNA-1"/>
    <property type="gene ID" value="ACOC_0000452001"/>
</dbReference>
<gene>
    <name evidence="1" type="ORF">ACOC_LOCUS4521</name>
</gene>